<feature type="domain" description="Multidrug resistance protein MdtA-like C-terminal permuted SH3" evidence="8">
    <location>
        <begin position="317"/>
        <end position="376"/>
    </location>
</feature>
<dbReference type="Pfam" id="PF25917">
    <property type="entry name" value="BSH_RND"/>
    <property type="match status" value="1"/>
</dbReference>
<keyword evidence="10" id="KW-1185">Reference proteome</keyword>
<accession>A0A7W6BLL9</accession>
<dbReference type="InterPro" id="IPR058625">
    <property type="entry name" value="MdtA-like_BSH"/>
</dbReference>
<dbReference type="EMBL" id="JACIDO010000001">
    <property type="protein sequence ID" value="MBB3934131.1"/>
    <property type="molecule type" value="Genomic_DNA"/>
</dbReference>
<dbReference type="Gene3D" id="2.40.420.20">
    <property type="match status" value="1"/>
</dbReference>
<organism evidence="9 10">
    <name type="scientific">Aureimonas phyllosphaerae</name>
    <dbReference type="NCBI Taxonomy" id="1166078"/>
    <lineage>
        <taxon>Bacteria</taxon>
        <taxon>Pseudomonadati</taxon>
        <taxon>Pseudomonadota</taxon>
        <taxon>Alphaproteobacteria</taxon>
        <taxon>Hyphomicrobiales</taxon>
        <taxon>Aurantimonadaceae</taxon>
        <taxon>Aureimonas</taxon>
    </lineage>
</organism>
<dbReference type="InterPro" id="IPR006143">
    <property type="entry name" value="RND_pump_MFP"/>
</dbReference>
<evidence type="ECO:0000259" key="5">
    <source>
        <dbReference type="Pfam" id="PF25876"/>
    </source>
</evidence>
<dbReference type="PANTHER" id="PTHR30158">
    <property type="entry name" value="ACRA/E-RELATED COMPONENT OF DRUG EFFLUX TRANSPORTER"/>
    <property type="match status" value="1"/>
</dbReference>
<dbReference type="OrthoDB" id="9800613at2"/>
<evidence type="ECO:0000259" key="7">
    <source>
        <dbReference type="Pfam" id="PF25944"/>
    </source>
</evidence>
<dbReference type="FunFam" id="2.40.420.20:FF:000001">
    <property type="entry name" value="Efflux RND transporter periplasmic adaptor subunit"/>
    <property type="match status" value="1"/>
</dbReference>
<name>A0A7W6BLL9_9HYPH</name>
<feature type="region of interest" description="Disordered" evidence="3">
    <location>
        <begin position="399"/>
        <end position="422"/>
    </location>
</feature>
<sequence>MLPPHRTPFRRAAALLIGLAALSSLAACNQPEAAAPSRASAPPPEVGFVTLRPQPVTLQSDMAGRVVAFRTAEIRPQVGGIVVERVFEPGSAVKAGDILFRLDRKPFEAQLAAAEATLTKAQAALPSVQAKAERYANLSASTVISQQDKEDAQSLFLQTEADIAVAQAAVETARINLGYAEIRAPIDGVIGTTDIDAGTLLTAGQAEALATIRQLDPVYVDLTESSGNLIRNRAALETGAFRSAFGDTASPPKISLSLPDGTPYAATGTLEARERFVSETTSSFTIRARFANPQAFLLPGQYVRATLEIGFDDQGFLVPQRAVSRNNKGEATASFLKPDNSVESRVIQTSTDLGGNWVVTGGVSDGDRLVVDGFQKMQPGKPVTPVEVALDENGVARPVGAGATQGADQVAARGDAATKAQD</sequence>
<dbReference type="PROSITE" id="PS51257">
    <property type="entry name" value="PROKAR_LIPOPROTEIN"/>
    <property type="match status" value="1"/>
</dbReference>
<dbReference type="GO" id="GO:0046677">
    <property type="term" value="P:response to antibiotic"/>
    <property type="evidence" value="ECO:0007669"/>
    <property type="project" value="TreeGrafter"/>
</dbReference>
<feature type="domain" description="Multidrug resistance protein MdtA-like beta-barrel" evidence="7">
    <location>
        <begin position="217"/>
        <end position="310"/>
    </location>
</feature>
<dbReference type="GO" id="GO:0005886">
    <property type="term" value="C:plasma membrane"/>
    <property type="evidence" value="ECO:0007669"/>
    <property type="project" value="TreeGrafter"/>
</dbReference>
<gene>
    <name evidence="9" type="ORF">GGR05_000242</name>
</gene>
<dbReference type="Gene3D" id="2.40.30.170">
    <property type="match status" value="1"/>
</dbReference>
<dbReference type="Pfam" id="PF25944">
    <property type="entry name" value="Beta-barrel_RND"/>
    <property type="match status" value="1"/>
</dbReference>
<dbReference type="Gene3D" id="2.40.50.100">
    <property type="match status" value="1"/>
</dbReference>
<evidence type="ECO:0000313" key="10">
    <source>
        <dbReference type="Proteomes" id="UP000531216"/>
    </source>
</evidence>
<dbReference type="GO" id="GO:0030313">
    <property type="term" value="C:cell envelope"/>
    <property type="evidence" value="ECO:0007669"/>
    <property type="project" value="UniProtKB-SubCell"/>
</dbReference>
<evidence type="ECO:0000256" key="3">
    <source>
        <dbReference type="SAM" id="MobiDB-lite"/>
    </source>
</evidence>
<feature type="signal peptide" evidence="4">
    <location>
        <begin position="1"/>
        <end position="26"/>
    </location>
</feature>
<dbReference type="GO" id="GO:0022857">
    <property type="term" value="F:transmembrane transporter activity"/>
    <property type="evidence" value="ECO:0007669"/>
    <property type="project" value="InterPro"/>
</dbReference>
<evidence type="ECO:0000259" key="8">
    <source>
        <dbReference type="Pfam" id="PF25967"/>
    </source>
</evidence>
<comment type="subcellular location">
    <subcellularLocation>
        <location evidence="1">Cell envelope</location>
    </subcellularLocation>
</comment>
<evidence type="ECO:0000256" key="4">
    <source>
        <dbReference type="SAM" id="SignalP"/>
    </source>
</evidence>
<dbReference type="Proteomes" id="UP000531216">
    <property type="component" value="Unassembled WGS sequence"/>
</dbReference>
<feature type="chain" id="PRO_5031047854" evidence="4">
    <location>
        <begin position="27"/>
        <end position="422"/>
    </location>
</feature>
<proteinExistence type="inferred from homology"/>
<dbReference type="RefSeq" id="WP_090958993.1">
    <property type="nucleotide sequence ID" value="NZ_CP181348.1"/>
</dbReference>
<dbReference type="AlphaFoldDB" id="A0A7W6BLL9"/>
<dbReference type="Pfam" id="PF25876">
    <property type="entry name" value="HH_MFP_RND"/>
    <property type="match status" value="1"/>
</dbReference>
<dbReference type="InterPro" id="IPR058627">
    <property type="entry name" value="MdtA-like_C"/>
</dbReference>
<protein>
    <submittedName>
        <fullName evidence="9">Membrane fusion protein (Multidrug efflux system)</fullName>
    </submittedName>
</protein>
<evidence type="ECO:0000256" key="2">
    <source>
        <dbReference type="ARBA" id="ARBA00009477"/>
    </source>
</evidence>
<comment type="similarity">
    <text evidence="2">Belongs to the membrane fusion protein (MFP) (TC 8.A.1) family.</text>
</comment>
<reference evidence="9 10" key="1">
    <citation type="submission" date="2020-08" db="EMBL/GenBank/DDBJ databases">
        <title>Genomic Encyclopedia of Type Strains, Phase IV (KMG-IV): sequencing the most valuable type-strain genomes for metagenomic binning, comparative biology and taxonomic classification.</title>
        <authorList>
            <person name="Goeker M."/>
        </authorList>
    </citation>
    <scope>NUCLEOTIDE SEQUENCE [LARGE SCALE GENOMIC DNA]</scope>
    <source>
        <strain evidence="9 10">DSM 25024</strain>
    </source>
</reference>
<keyword evidence="4" id="KW-0732">Signal</keyword>
<dbReference type="PANTHER" id="PTHR30158:SF3">
    <property type="entry name" value="MULTIDRUG EFFLUX PUMP SUBUNIT ACRA-RELATED"/>
    <property type="match status" value="1"/>
</dbReference>
<evidence type="ECO:0000259" key="6">
    <source>
        <dbReference type="Pfam" id="PF25917"/>
    </source>
</evidence>
<feature type="domain" description="Multidrug resistance protein MdtA-like alpha-helical hairpin" evidence="5">
    <location>
        <begin position="110"/>
        <end position="180"/>
    </location>
</feature>
<dbReference type="Gene3D" id="1.10.287.470">
    <property type="entry name" value="Helix hairpin bin"/>
    <property type="match status" value="1"/>
</dbReference>
<comment type="caution">
    <text evidence="9">The sequence shown here is derived from an EMBL/GenBank/DDBJ whole genome shotgun (WGS) entry which is preliminary data.</text>
</comment>
<feature type="domain" description="Multidrug resistance protein MdtA-like barrel-sandwich hybrid" evidence="6">
    <location>
        <begin position="70"/>
        <end position="212"/>
    </location>
</feature>
<dbReference type="InterPro" id="IPR058626">
    <property type="entry name" value="MdtA-like_b-barrel"/>
</dbReference>
<evidence type="ECO:0000256" key="1">
    <source>
        <dbReference type="ARBA" id="ARBA00004196"/>
    </source>
</evidence>
<evidence type="ECO:0000313" key="9">
    <source>
        <dbReference type="EMBL" id="MBB3934131.1"/>
    </source>
</evidence>
<dbReference type="NCBIfam" id="TIGR01730">
    <property type="entry name" value="RND_mfp"/>
    <property type="match status" value="1"/>
</dbReference>
<dbReference type="Pfam" id="PF25967">
    <property type="entry name" value="RND-MFP_C"/>
    <property type="match status" value="1"/>
</dbReference>
<dbReference type="SUPFAM" id="SSF111369">
    <property type="entry name" value="HlyD-like secretion proteins"/>
    <property type="match status" value="1"/>
</dbReference>
<dbReference type="InterPro" id="IPR058624">
    <property type="entry name" value="MdtA-like_HH"/>
</dbReference>